<name>A0A8C6U0B0_9GOBI</name>
<evidence type="ECO:0008006" key="3">
    <source>
        <dbReference type="Google" id="ProtNLM"/>
    </source>
</evidence>
<dbReference type="InterPro" id="IPR009079">
    <property type="entry name" value="4_helix_cytokine-like_core"/>
</dbReference>
<dbReference type="SUPFAM" id="SSF47266">
    <property type="entry name" value="4-helical cytokines"/>
    <property type="match status" value="1"/>
</dbReference>
<evidence type="ECO:0000313" key="1">
    <source>
        <dbReference type="Ensembl" id="ENSNMLP00000028147.1"/>
    </source>
</evidence>
<reference evidence="1" key="2">
    <citation type="submission" date="2025-09" db="UniProtKB">
        <authorList>
            <consortium name="Ensembl"/>
        </authorList>
    </citation>
    <scope>IDENTIFICATION</scope>
</reference>
<accession>A0A8C6U0B0</accession>
<keyword evidence="2" id="KW-1185">Reference proteome</keyword>
<reference evidence="1" key="1">
    <citation type="submission" date="2025-08" db="UniProtKB">
        <authorList>
            <consortium name="Ensembl"/>
        </authorList>
    </citation>
    <scope>IDENTIFICATION</scope>
</reference>
<dbReference type="AlphaFoldDB" id="A0A8C6U0B0"/>
<organism evidence="1 2">
    <name type="scientific">Neogobius melanostomus</name>
    <name type="common">round goby</name>
    <dbReference type="NCBI Taxonomy" id="47308"/>
    <lineage>
        <taxon>Eukaryota</taxon>
        <taxon>Metazoa</taxon>
        <taxon>Chordata</taxon>
        <taxon>Craniata</taxon>
        <taxon>Vertebrata</taxon>
        <taxon>Euteleostomi</taxon>
        <taxon>Actinopterygii</taxon>
        <taxon>Neopterygii</taxon>
        <taxon>Teleostei</taxon>
        <taxon>Neoteleostei</taxon>
        <taxon>Acanthomorphata</taxon>
        <taxon>Gobiaria</taxon>
        <taxon>Gobiiformes</taxon>
        <taxon>Gobioidei</taxon>
        <taxon>Gobiidae</taxon>
        <taxon>Benthophilinae</taxon>
        <taxon>Neogobiini</taxon>
        <taxon>Neogobius</taxon>
    </lineage>
</organism>
<proteinExistence type="predicted"/>
<dbReference type="Proteomes" id="UP000694523">
    <property type="component" value="Unplaced"/>
</dbReference>
<dbReference type="Ensembl" id="ENSNMLT00000031435.1">
    <property type="protein sequence ID" value="ENSNMLP00000028147.1"/>
    <property type="gene ID" value="ENSNMLG00000017919.1"/>
</dbReference>
<dbReference type="Gene3D" id="1.20.1250.10">
    <property type="match status" value="1"/>
</dbReference>
<evidence type="ECO:0000313" key="2">
    <source>
        <dbReference type="Proteomes" id="UP000694523"/>
    </source>
</evidence>
<protein>
    <recommendedName>
        <fullName evidence="3">Ciliary neurotrophic factor</fullName>
    </recommendedName>
</protein>
<sequence>LAAIQWKVVISAPSLYLTDACQQNSDRSIKNNKHGFTNGLVTAEVPDADISGVSVEERLQSISIKALLFCEHIHQVKHYHRKKWGHIESVGELLNHVTERCRHFATNVQRLLKVFEPHALVPTPAPLMLEHKTRYKIKVYSWAVQLRLKEWLTLVKQVFHTVNCTGHN</sequence>